<dbReference type="AlphaFoldDB" id="A0A4Y9T392"/>
<reference evidence="1 2" key="1">
    <citation type="submission" date="2019-03" db="EMBL/GenBank/DDBJ databases">
        <title>Draft genome of Massilia hortus sp. nov., a novel bacterial species of the Oxalobacteraceae family.</title>
        <authorList>
            <person name="Peta V."/>
            <person name="Raths R."/>
            <person name="Bucking H."/>
        </authorList>
    </citation>
    <scope>NUCLEOTIDE SEQUENCE [LARGE SCALE GENOMIC DNA]</scope>
    <source>
        <strain evidence="1 2">ONC3</strain>
    </source>
</reference>
<evidence type="ECO:0000313" key="1">
    <source>
        <dbReference type="EMBL" id="TFW32467.1"/>
    </source>
</evidence>
<dbReference type="EMBL" id="SPUM01000057">
    <property type="protein sequence ID" value="TFW32467.1"/>
    <property type="molecule type" value="Genomic_DNA"/>
</dbReference>
<dbReference type="RefSeq" id="WP_135189577.1">
    <property type="nucleotide sequence ID" value="NZ_SPUM01000057.1"/>
</dbReference>
<comment type="caution">
    <text evidence="1">The sequence shown here is derived from an EMBL/GenBank/DDBJ whole genome shotgun (WGS) entry which is preliminary data.</text>
</comment>
<organism evidence="1 2">
    <name type="scientific">Massilia horti</name>
    <dbReference type="NCBI Taxonomy" id="2562153"/>
    <lineage>
        <taxon>Bacteria</taxon>
        <taxon>Pseudomonadati</taxon>
        <taxon>Pseudomonadota</taxon>
        <taxon>Betaproteobacteria</taxon>
        <taxon>Burkholderiales</taxon>
        <taxon>Oxalobacteraceae</taxon>
        <taxon>Telluria group</taxon>
        <taxon>Massilia</taxon>
    </lineage>
</organism>
<protein>
    <submittedName>
        <fullName evidence="1">Uncharacterized protein</fullName>
    </submittedName>
</protein>
<accession>A0A4Y9T392</accession>
<keyword evidence="2" id="KW-1185">Reference proteome</keyword>
<proteinExistence type="predicted"/>
<gene>
    <name evidence="1" type="ORF">E4O92_09785</name>
</gene>
<dbReference type="Proteomes" id="UP000297258">
    <property type="component" value="Unassembled WGS sequence"/>
</dbReference>
<name>A0A4Y9T392_9BURK</name>
<evidence type="ECO:0000313" key="2">
    <source>
        <dbReference type="Proteomes" id="UP000297258"/>
    </source>
</evidence>
<sequence length="123" mass="13865">MLQITKTQMEFLTRQAFGQTVLDLADALSEHFDREDRHPAVNWPALTREDRVRLVDQIATIGAKHGFALRGELYALAEACVTVGPRGLLVDTVLEHPNLTPREKVNVMLDLYNQWGAPFRGPN</sequence>